<keyword evidence="4" id="KW-1185">Reference proteome</keyword>
<dbReference type="InterPro" id="IPR006829">
    <property type="entry name" value="LXG_dom"/>
</dbReference>
<evidence type="ECO:0000259" key="2">
    <source>
        <dbReference type="PROSITE" id="PS51756"/>
    </source>
</evidence>
<evidence type="ECO:0000313" key="3">
    <source>
        <dbReference type="EMBL" id="MDQ0360877.1"/>
    </source>
</evidence>
<comment type="caution">
    <text evidence="3">The sequence shown here is derived from an EMBL/GenBank/DDBJ whole genome shotgun (WGS) entry which is preliminary data.</text>
</comment>
<accession>A0ABU0E1W3</accession>
<dbReference type="PROSITE" id="PS51756">
    <property type="entry name" value="LXG"/>
    <property type="match status" value="1"/>
</dbReference>
<dbReference type="EMBL" id="JAUSUR010000002">
    <property type="protein sequence ID" value="MDQ0360877.1"/>
    <property type="molecule type" value="Genomic_DNA"/>
</dbReference>
<protein>
    <recommendedName>
        <fullName evidence="2">LXG domain-containing protein</fullName>
    </recommendedName>
</protein>
<gene>
    <name evidence="3" type="ORF">J2S15_001622</name>
</gene>
<comment type="similarity">
    <text evidence="1">In the N-terminal section; belongs to the LXG family.</text>
</comment>
<evidence type="ECO:0000256" key="1">
    <source>
        <dbReference type="ARBA" id="ARBA00034117"/>
    </source>
</evidence>
<organism evidence="3 4">
    <name type="scientific">Breznakia pachnodae</name>
    <dbReference type="NCBI Taxonomy" id="265178"/>
    <lineage>
        <taxon>Bacteria</taxon>
        <taxon>Bacillati</taxon>
        <taxon>Bacillota</taxon>
        <taxon>Erysipelotrichia</taxon>
        <taxon>Erysipelotrichales</taxon>
        <taxon>Erysipelotrichaceae</taxon>
        <taxon>Breznakia</taxon>
    </lineage>
</organism>
<dbReference type="Proteomes" id="UP001230220">
    <property type="component" value="Unassembled WGS sequence"/>
</dbReference>
<evidence type="ECO:0000313" key="4">
    <source>
        <dbReference type="Proteomes" id="UP001230220"/>
    </source>
</evidence>
<feature type="domain" description="LXG" evidence="2">
    <location>
        <begin position="1"/>
        <end position="215"/>
    </location>
</feature>
<reference evidence="3 4" key="1">
    <citation type="submission" date="2023-07" db="EMBL/GenBank/DDBJ databases">
        <title>Genomic Encyclopedia of Type Strains, Phase IV (KMG-IV): sequencing the most valuable type-strain genomes for metagenomic binning, comparative biology and taxonomic classification.</title>
        <authorList>
            <person name="Goeker M."/>
        </authorList>
    </citation>
    <scope>NUCLEOTIDE SEQUENCE [LARGE SCALE GENOMIC DNA]</scope>
    <source>
        <strain evidence="3 4">DSM 16784</strain>
    </source>
</reference>
<proteinExistence type="inferred from homology"/>
<sequence length="739" mass="84428">MPAYSGIEINNQIKQINNMMENQITEVQNVRNNINSFIYNTELISNAYTNQKDYFNTVYIMLYNGIEQFAKEFIAANRNLQNQYINVDNDSNAYINTDNLIQEMGTLVSYTNYWLGLIDDHPYAQHYAYVNMSLKDRIQGVVDRMYQFSSSSSSNYETTNSYLMLVVNGMNSLESDCWNPETGTFSTELIDTKWIDDLNELNEKTSEKYLKDKGLSEDDILYLKSLDYTCYQVYGLLSDLPESDMEFVLKTLKSDYEGAFKIDADSISDGAYCIISDYMARLVEHNETDNLLKMVNVISMSEDVEYKDSNQRKHLTNLITSTSVTIEFGKQGLIISDELNMFQDPITNEMEAGCLKNEYLMDIYSLLMSVDYLTTSGSTYPSEHITGQGRVRANVMFGIQFKDLSYDRQSGFSYKYKNQLGFSTEGHYSIYDDAHYSISGQKNEWVKGNSDVLSDTMSQLSQEYITHLAELAKKKGDALKNFFLNASIAAVAIYNPMAGAALKALQSAAKDEVATYLKDSSKFAKDYANWDDFCKSLTPEQKEYIDKMFGGYTNGLSIIQDAMNLEKTIKALSEEEDGIRANAIKMLLGQDKIVVKDGTYVVLESIQGDGERAIIMNRWEKQGIEIFFSTEETEKLDDLKDIFDITKNNPKLKTWYESYVDEKYINDTDRYNEVINTADKIINGGIDFEYYLTEDGKKDMDIYMDAMNLVNKGYMEVHGSNTGSILSDFDTLVNDMDKK</sequence>
<name>A0ABU0E1W3_9FIRM</name>
<dbReference type="RefSeq" id="WP_307407106.1">
    <property type="nucleotide sequence ID" value="NZ_JAUSUR010000002.1"/>
</dbReference>